<dbReference type="EMBL" id="CATOUU010000983">
    <property type="protein sequence ID" value="CAI9964850.1"/>
    <property type="molecule type" value="Genomic_DNA"/>
</dbReference>
<evidence type="ECO:0000313" key="3">
    <source>
        <dbReference type="Proteomes" id="UP001642409"/>
    </source>
</evidence>
<keyword evidence="3" id="KW-1185">Reference proteome</keyword>
<accession>A0AA86RAY5</accession>
<sequence length="132" mass="15520">MEFKNATYAEAREIALQLINQHCTSYTILRQQQQVIKIKCAGCSFVLTLRQRGSDYYVAKTSNFIHSTICSFQKQPTNLRVQENQNVKLRDFIIENLQKMNLDQNFDVKMKEFLLSEERIKNAALNKRNQIQ</sequence>
<protein>
    <submittedName>
        <fullName evidence="2">Hypothetical_protein</fullName>
    </submittedName>
</protein>
<proteinExistence type="predicted"/>
<evidence type="ECO:0000313" key="1">
    <source>
        <dbReference type="EMBL" id="CAI9964850.1"/>
    </source>
</evidence>
<reference evidence="2 3" key="2">
    <citation type="submission" date="2024-07" db="EMBL/GenBank/DDBJ databases">
        <authorList>
            <person name="Akdeniz Z."/>
        </authorList>
    </citation>
    <scope>NUCLEOTIDE SEQUENCE [LARGE SCALE GENOMIC DNA]</scope>
</reference>
<dbReference type="Proteomes" id="UP001642409">
    <property type="component" value="Unassembled WGS sequence"/>
</dbReference>
<name>A0AA86RAY5_9EUKA</name>
<organism evidence="1">
    <name type="scientific">Hexamita inflata</name>
    <dbReference type="NCBI Taxonomy" id="28002"/>
    <lineage>
        <taxon>Eukaryota</taxon>
        <taxon>Metamonada</taxon>
        <taxon>Diplomonadida</taxon>
        <taxon>Hexamitidae</taxon>
        <taxon>Hexamitinae</taxon>
        <taxon>Hexamita</taxon>
    </lineage>
</organism>
<comment type="caution">
    <text evidence="1">The sequence shown here is derived from an EMBL/GenBank/DDBJ whole genome shotgun (WGS) entry which is preliminary data.</text>
</comment>
<dbReference type="EMBL" id="CAXDID020000095">
    <property type="protein sequence ID" value="CAL6024162.1"/>
    <property type="molecule type" value="Genomic_DNA"/>
</dbReference>
<dbReference type="AlphaFoldDB" id="A0AA86RAY5"/>
<evidence type="ECO:0000313" key="2">
    <source>
        <dbReference type="EMBL" id="CAL6024162.1"/>
    </source>
</evidence>
<gene>
    <name evidence="2" type="ORF">HINF_LOCUS29481</name>
    <name evidence="1" type="ORF">HINF_LOCUS52495</name>
</gene>
<reference evidence="1" key="1">
    <citation type="submission" date="2023-06" db="EMBL/GenBank/DDBJ databases">
        <authorList>
            <person name="Kurt Z."/>
        </authorList>
    </citation>
    <scope>NUCLEOTIDE SEQUENCE</scope>
</reference>